<proteinExistence type="predicted"/>
<dbReference type="Proteomes" id="UP000005640">
    <property type="component" value="Chromosome 1"/>
</dbReference>
<sequence length="35" mass="3443">MAGEVLLSPLAPTENPASQEVATSGTPTNQGAVTC</sequence>
<dbReference type="BioMuta" id="ENSG00000270149"/>
<dbReference type="Ensembl" id="ENST00000470694.1">
    <property type="protein sequence ID" value="ENSP00000473373.1"/>
    <property type="gene ID" value="ENSG00000270149.5"/>
</dbReference>
<protein>
    <submittedName>
        <fullName evidence="2">Uncharacterized protein</fullName>
    </submittedName>
</protein>
<dbReference type="Bgee" id="ENSG00000270149">
    <property type="expression patterns" value="Expressed in islet of Langerhans and 101 other cell types or tissues"/>
</dbReference>
<organism evidence="2 3">
    <name type="scientific">Homo sapiens</name>
    <name type="common">Human</name>
    <dbReference type="NCBI Taxonomy" id="9606"/>
    <lineage>
        <taxon>Eukaryota</taxon>
        <taxon>Metazoa</taxon>
        <taxon>Chordata</taxon>
        <taxon>Craniata</taxon>
        <taxon>Vertebrata</taxon>
        <taxon>Euteleostomi</taxon>
        <taxon>Mammalia</taxon>
        <taxon>Eutheria</taxon>
        <taxon>Euarchontoglires</taxon>
        <taxon>Primates</taxon>
        <taxon>Haplorrhini</taxon>
        <taxon>Catarrhini</taxon>
        <taxon>Hominidae</taxon>
        <taxon>Homo</taxon>
    </lineage>
</organism>
<feature type="compositionally biased region" description="Polar residues" evidence="1">
    <location>
        <begin position="15"/>
        <end position="35"/>
    </location>
</feature>
<feature type="region of interest" description="Disordered" evidence="1">
    <location>
        <begin position="1"/>
        <end position="35"/>
    </location>
</feature>
<reference evidence="2 3" key="1">
    <citation type="journal article" date="2001" name="Nature">
        <title>Initial sequencing and analysis of the human genome.</title>
        <authorList>
            <consortium name="International Human Genome Sequencing Consortium"/>
            <person name="Lander E.S."/>
            <person name="Linton L.M."/>
            <person name="Birren B."/>
            <person name="Nusbaum C."/>
            <person name="Zody M.C."/>
            <person name="Baldwin J."/>
            <person name="Devon K."/>
            <person name="Dewar K."/>
            <person name="Doyle M."/>
            <person name="FitzHugh W."/>
            <person name="Funke R."/>
            <person name="Gage D."/>
            <person name="Harris K."/>
            <person name="Heaford A."/>
            <person name="Howland J."/>
            <person name="Kann L."/>
            <person name="Lehoczky J."/>
            <person name="LeVine R."/>
            <person name="McEwan P."/>
            <person name="McKernan K."/>
            <person name="Meldrim J."/>
            <person name="Mesirov J.P."/>
            <person name="Miranda C."/>
            <person name="Morris W."/>
            <person name="Naylor J."/>
            <person name="Raymond C."/>
            <person name="Rosetti M."/>
            <person name="Santos R."/>
            <person name="Sheridan A."/>
            <person name="Sougnez C."/>
            <person name="Stange-Thomann N."/>
            <person name="Stojanovic N."/>
            <person name="Subramanian A."/>
            <person name="Wyman D."/>
            <person name="Rogers J."/>
            <person name="Sulston J."/>
            <person name="Ainscough R."/>
            <person name="Beck S."/>
            <person name="Bentley D."/>
            <person name="Burton J."/>
            <person name="Clee C."/>
            <person name="Carter N."/>
            <person name="Coulson A."/>
            <person name="Deadman R."/>
            <person name="Deloukas P."/>
            <person name="Dunham A."/>
            <person name="Dunham I."/>
            <person name="Durbin R."/>
            <person name="French L."/>
            <person name="Grafham D."/>
            <person name="Gregory S."/>
            <person name="Hubbard T."/>
            <person name="Humphray S."/>
            <person name="Hunt A."/>
            <person name="Jones M."/>
            <person name="Lloyd C."/>
            <person name="McMurray A."/>
            <person name="Matthews L."/>
            <person name="Mercer S."/>
            <person name="Milne S."/>
            <person name="Mullikin J.C."/>
            <person name="Mungall A."/>
            <person name="Plumb R."/>
            <person name="Ross M."/>
            <person name="Shownkeen R."/>
            <person name="Sims S."/>
            <person name="Waterston R.H."/>
            <person name="Wilson R.K."/>
            <person name="Hillier L.W."/>
            <person name="McPherson J.D."/>
            <person name="Marra M.A."/>
            <person name="Mardis E.R."/>
            <person name="Fulton L.A."/>
            <person name="Chinwalla A.T."/>
            <person name="Pepin K.H."/>
            <person name="Gish W.R."/>
            <person name="Chissoe S.L."/>
            <person name="Wendl M.C."/>
            <person name="Delehaunty K.D."/>
            <person name="Miner T.L."/>
            <person name="Delehaunty A."/>
            <person name="Kramer J.B."/>
            <person name="Cook L.L."/>
            <person name="Fulton R.S."/>
            <person name="Johnson D.L."/>
            <person name="Minx P.J."/>
            <person name="Clifton S.W."/>
            <person name="Hawkins T."/>
            <person name="Branscomb E."/>
            <person name="Predki P."/>
            <person name="Richardson P."/>
            <person name="Wenning S."/>
            <person name="Slezak T."/>
            <person name="Doggett N."/>
            <person name="Cheng J.F."/>
            <person name="Olsen A."/>
            <person name="Lucas S."/>
            <person name="Elkin C."/>
            <person name="Uberbacher E."/>
            <person name="Frazier M."/>
            <person name="Gibbs R.A."/>
            <person name="Muzny D.M."/>
            <person name="Scherer S.E."/>
            <person name="Bouck J.B."/>
            <person name="Sodergren E.J."/>
            <person name="Worley K.C."/>
            <person name="Rives C.M."/>
            <person name="Gorrell J.H."/>
            <person name="Metzker M.L."/>
            <person name="Naylor S.L."/>
            <person name="Kucherlapati R.S."/>
            <person name="Nelson D.L."/>
            <person name="Weinstock G.M."/>
            <person name="Sakaki Y."/>
            <person name="Fujiyama A."/>
            <person name="Hattori M."/>
            <person name="Yada T."/>
            <person name="Toyoda A."/>
            <person name="Itoh T."/>
            <person name="Kawagoe C."/>
            <person name="Watanabe H."/>
            <person name="Totoki Y."/>
            <person name="Taylor T."/>
            <person name="Weissenbach J."/>
            <person name="Heilig R."/>
            <person name="Saurin W."/>
            <person name="Artiguenave F."/>
            <person name="Brottier P."/>
            <person name="Bruls T."/>
            <person name="Pelletier E."/>
            <person name="Robert C."/>
            <person name="Wincker P."/>
            <person name="Smith D.R."/>
            <person name="Doucette-Stamm L."/>
            <person name="Rubenfield M."/>
            <person name="Weinstock K."/>
            <person name="Lee H.M."/>
            <person name="Dubois J."/>
            <person name="Rosenthal A."/>
            <person name="Platzer M."/>
            <person name="Nyakatura G."/>
            <person name="Taudien S."/>
            <person name="Rump A."/>
            <person name="Yang H."/>
            <person name="Yu J."/>
            <person name="Wang J."/>
            <person name="Huang G."/>
            <person name="Gu J."/>
            <person name="Hood L."/>
            <person name="Rowen L."/>
            <person name="Madan A."/>
            <person name="Qin S."/>
            <person name="Davis R.W."/>
            <person name="Federspiel N.A."/>
            <person name="Abola A.P."/>
            <person name="Proctor M.J."/>
            <person name="Myers R.M."/>
            <person name="Schmutz J."/>
            <person name="Dickson M."/>
            <person name="Grimwood J."/>
            <person name="Cox D.R."/>
            <person name="Olson M.V."/>
            <person name="Kaul R."/>
            <person name="Raymond C."/>
            <person name="Shimizu N."/>
            <person name="Kawasaki K."/>
            <person name="Minoshima S."/>
            <person name="Evans G.A."/>
            <person name="Athanasiou M."/>
            <person name="Schultz R."/>
            <person name="Roe B.A."/>
            <person name="Chen F."/>
            <person name="Pan H."/>
            <person name="Ramser J."/>
            <person name="Lehrach H."/>
            <person name="Reinhardt R."/>
            <person name="McCombie W.R."/>
            <person name="de la Bastide M."/>
            <person name="Dedhia N."/>
            <person name="Blocker H."/>
            <person name="Hornischer K."/>
            <person name="Nordsiek G."/>
            <person name="Agarwala R."/>
            <person name="Aravind L."/>
            <person name="Bailey J.A."/>
            <person name="Bateman A."/>
            <person name="Batzoglou S."/>
            <person name="Birney E."/>
            <person name="Bork P."/>
            <person name="Brown D.G."/>
            <person name="Burge C.B."/>
            <person name="Cerutti L."/>
            <person name="Chen H.C."/>
            <person name="Church D."/>
            <person name="Clamp M."/>
            <person name="Copley R.R."/>
            <person name="Doerks T."/>
            <person name="Eddy S.R."/>
            <person name="Eichler E.E."/>
            <person name="Furey T.S."/>
            <person name="Galagan J."/>
            <person name="Gilbert J.G."/>
            <person name="Harmon C."/>
            <person name="Hayashizaki Y."/>
            <person name="Haussler D."/>
            <person name="Hermjakob H."/>
            <person name="Hokamp K."/>
            <person name="Jang W."/>
            <person name="Johnson L.S."/>
            <person name="Jones T.A."/>
            <person name="Kasif S."/>
            <person name="Kaspryzk A."/>
            <person name="Kennedy S."/>
            <person name="Kent W.J."/>
            <person name="Kitts P."/>
            <person name="Koonin E.V."/>
            <person name="Korf I."/>
            <person name="Kulp D."/>
            <person name="Lancet D."/>
            <person name="Lowe T.M."/>
            <person name="McLysaght A."/>
            <person name="Mikkelsen T."/>
            <person name="Moran J.V."/>
            <person name="Mulder N."/>
            <person name="Pollara V.J."/>
            <person name="Ponting C.P."/>
            <person name="Schuler G."/>
            <person name="Schultz J."/>
            <person name="Slater G."/>
            <person name="Smit A.F."/>
            <person name="Stupka E."/>
            <person name="Szustakowski J."/>
            <person name="Thierry-Mieg D."/>
            <person name="Thierry-Mieg J."/>
            <person name="Wagner L."/>
            <person name="Wallis J."/>
            <person name="Wheeler R."/>
            <person name="Williams A."/>
            <person name="Wolf Y.I."/>
            <person name="Wolfe K.H."/>
            <person name="Yang S.P."/>
            <person name="Yeh R.F."/>
            <person name="Collins F."/>
            <person name="Guyer M.S."/>
            <person name="Peterson J."/>
            <person name="Felsenfeld A."/>
            <person name="Wetterstrand K.A."/>
            <person name="Patrinos A."/>
            <person name="Morgan M.J."/>
            <person name="de Jong P."/>
            <person name="Catanese J.J."/>
            <person name="Osoegawa K."/>
            <person name="Shizuya H."/>
            <person name="Choi S."/>
            <person name="Chen Y.J."/>
        </authorList>
    </citation>
    <scope>NUCLEOTIDE SEQUENCE [LARGE SCALE GENOMIC DNA]</scope>
</reference>
<evidence type="ECO:0000313" key="3">
    <source>
        <dbReference type="Proteomes" id="UP000005640"/>
    </source>
</evidence>
<dbReference type="AlphaFoldDB" id="R4GMV9"/>
<dbReference type="HOGENOM" id="CLU_3368263_0_0_1"/>
<dbReference type="UCSC" id="uc057mmh.1">
    <property type="organism name" value="human"/>
</dbReference>
<evidence type="ECO:0000256" key="1">
    <source>
        <dbReference type="SAM" id="MobiDB-lite"/>
    </source>
</evidence>
<evidence type="ECO:0000313" key="2">
    <source>
        <dbReference type="Ensembl" id="ENSP00000473373.1"/>
    </source>
</evidence>
<dbReference type="ExpressionAtlas" id="R4GMV9">
    <property type="expression patterns" value="baseline and differential"/>
</dbReference>
<reference evidence="2 3" key="2">
    <citation type="journal article" date="2004" name="Nature">
        <title>Finishing the euchromatic sequence of the human genome.</title>
        <authorList>
            <consortium name="International Human Genome Sequencing Consortium"/>
        </authorList>
    </citation>
    <scope>NUCLEOTIDE SEQUENCE [LARGE SCALE GENOMIC DNA]</scope>
</reference>
<accession>R4GMV9</accession>
<name>R4GMV9_HUMAN</name>
<dbReference type="GeneCards" id="ENSG00000270149"/>
<reference evidence="2 3" key="3">
    <citation type="journal article" date="2006" name="Nature">
        <title>The DNA sequence and biological annotation of human chromosome 1.</title>
        <authorList>
            <person name="Gregory S.G."/>
            <person name="Barlow K.F."/>
            <person name="McLay K.E."/>
            <person name="Kaul R."/>
            <person name="Swarbreck D."/>
            <person name="Dunham A."/>
            <person name="Scott C.E."/>
            <person name="Howe K.L."/>
            <person name="Woodfine K."/>
            <person name="Spencer C.C."/>
            <person name="Jones M.C."/>
            <person name="Gillson C."/>
            <person name="Searle S."/>
            <person name="Zhou Y."/>
            <person name="Kokocinski F."/>
            <person name="McDonald L."/>
            <person name="Evans R."/>
            <person name="Phillips K."/>
            <person name="Atkinson A."/>
            <person name="Cooper R."/>
            <person name="Jones C."/>
            <person name="Hall R.E."/>
            <person name="Andrews T.D."/>
            <person name="Lloyd C."/>
            <person name="Ainscough R."/>
            <person name="Almeida J.P."/>
            <person name="Ambrose K.D."/>
            <person name="Anderson F."/>
            <person name="Andrew R.W."/>
            <person name="Ashwell R.I."/>
            <person name="Aubin K."/>
            <person name="Babbage A.K."/>
            <person name="Bagguley C.L."/>
            <person name="Bailey J."/>
            <person name="Beasley H."/>
            <person name="Bethel G."/>
            <person name="Bird C.P."/>
            <person name="Bray-Allen S."/>
            <person name="Brown J.Y."/>
            <person name="Brown A.J."/>
            <person name="Buckley D."/>
            <person name="Burton J."/>
            <person name="Bye J."/>
            <person name="Carder C."/>
            <person name="Chapman J.C."/>
            <person name="Clark S.Y."/>
            <person name="Clarke G."/>
            <person name="Clee C."/>
            <person name="Cobley V."/>
            <person name="Collier R.E."/>
            <person name="Corby N."/>
            <person name="Coville G.J."/>
            <person name="Davies J."/>
            <person name="Deadman R."/>
            <person name="Dunn M."/>
            <person name="Earthrowl M."/>
            <person name="Ellington A.G."/>
            <person name="Errington H."/>
            <person name="Frankish A."/>
            <person name="Frankland J."/>
            <person name="French L."/>
            <person name="Garner P."/>
            <person name="Garnett J."/>
            <person name="Gay L."/>
            <person name="Ghori M.R."/>
            <person name="Gibson R."/>
            <person name="Gilby L.M."/>
            <person name="Gillett W."/>
            <person name="Glithero R.J."/>
            <person name="Grafham D.V."/>
            <person name="Griffiths C."/>
            <person name="Griffiths-Jones S."/>
            <person name="Grocock R."/>
            <person name="Hammond S."/>
            <person name="Harrison E.S."/>
            <person name="Hart E."/>
            <person name="Haugen E."/>
            <person name="Heath P.D."/>
            <person name="Holmes S."/>
            <person name="Holt K."/>
            <person name="Howden P.J."/>
            <person name="Hunt A.R."/>
            <person name="Hunt S.E."/>
            <person name="Hunter G."/>
            <person name="Isherwood J."/>
            <person name="James R."/>
            <person name="Johnson C."/>
            <person name="Johnson D."/>
            <person name="Joy A."/>
            <person name="Kay M."/>
            <person name="Kershaw J.K."/>
            <person name="Kibukawa M."/>
            <person name="Kimberley A.M."/>
            <person name="King A."/>
            <person name="Knights A.J."/>
            <person name="Lad H."/>
            <person name="Laird G."/>
            <person name="Lawlor S."/>
            <person name="Leongamornlert D.A."/>
            <person name="Lloyd D.M."/>
            <person name="Loveland J."/>
            <person name="Lovell J."/>
            <person name="Lush M.J."/>
            <person name="Lyne R."/>
            <person name="Martin S."/>
            <person name="Mashreghi-Mohammadi M."/>
            <person name="Matthews L."/>
            <person name="Matthews N.S."/>
            <person name="McLaren S."/>
            <person name="Milne S."/>
            <person name="Mistry S."/>
            <person name="Moore M.J."/>
            <person name="Nickerson T."/>
            <person name="O'Dell C.N."/>
            <person name="Oliver K."/>
            <person name="Palmeiri A."/>
            <person name="Palmer S.A."/>
            <person name="Parker A."/>
            <person name="Patel D."/>
            <person name="Pearce A.V."/>
            <person name="Peck A.I."/>
            <person name="Pelan S."/>
            <person name="Phelps K."/>
            <person name="Phillimore B.J."/>
            <person name="Plumb R."/>
            <person name="Rajan J."/>
            <person name="Raymond C."/>
            <person name="Rouse G."/>
            <person name="Saenphimmachak C."/>
            <person name="Sehra H.K."/>
            <person name="Sheridan E."/>
            <person name="Shownkeen R."/>
            <person name="Sims S."/>
            <person name="Skuce C.D."/>
            <person name="Smith M."/>
            <person name="Steward C."/>
            <person name="Subramanian S."/>
            <person name="Sycamore N."/>
            <person name="Tracey A."/>
            <person name="Tromans A."/>
            <person name="Van Helmond Z."/>
            <person name="Wall M."/>
            <person name="Wallis J.M."/>
            <person name="White S."/>
            <person name="Whitehead S.L."/>
            <person name="Wilkinson J.E."/>
            <person name="Willey D.L."/>
            <person name="Williams H."/>
            <person name="Wilming L."/>
            <person name="Wray P.W."/>
            <person name="Wu Z."/>
            <person name="Coulson A."/>
            <person name="Vaudin M."/>
            <person name="Sulston J.E."/>
            <person name="Durbin R."/>
            <person name="Hubbard T."/>
            <person name="Wooster R."/>
            <person name="Dunham I."/>
            <person name="Carter N.P."/>
            <person name="McVean G."/>
            <person name="Ross M.T."/>
            <person name="Harrow J."/>
            <person name="Olson M.V."/>
            <person name="Beck S."/>
            <person name="Rogers J."/>
            <person name="Bentley D.R."/>
            <person name="Banerjee R."/>
            <person name="Bryant S.P."/>
            <person name="Burford D.C."/>
            <person name="Burrill W.D."/>
            <person name="Clegg S.M."/>
            <person name="Dhami P."/>
            <person name="Dovey O."/>
            <person name="Faulkner L.M."/>
            <person name="Gribble S.M."/>
            <person name="Langford C.F."/>
            <person name="Pandian R.D."/>
            <person name="Porter K.M."/>
            <person name="Prigmore E."/>
        </authorList>
    </citation>
    <scope>NUCLEOTIDE SEQUENCE [LARGE SCALE GENOMIC DNA]</scope>
</reference>
<dbReference type="EMBL" id="AL591806">
    <property type="status" value="NOT_ANNOTATED_CDS"/>
    <property type="molecule type" value="Genomic_DNA"/>
</dbReference>
<reference evidence="2" key="4">
    <citation type="submission" date="2025-08" db="UniProtKB">
        <authorList>
            <consortium name="Ensembl"/>
        </authorList>
    </citation>
    <scope>IDENTIFICATION</scope>
</reference>
<reference evidence="2" key="5">
    <citation type="submission" date="2025-09" db="UniProtKB">
        <authorList>
            <consortium name="Ensembl"/>
        </authorList>
    </citation>
    <scope>IDENTIFICATION</scope>
</reference>
<keyword evidence="3" id="KW-1185">Reference proteome</keyword>
<dbReference type="VEuPathDB" id="HostDB:ENSG00000270149"/>